<evidence type="ECO:0000313" key="3">
    <source>
        <dbReference type="Proteomes" id="UP000230251"/>
    </source>
</evidence>
<evidence type="ECO:0000256" key="1">
    <source>
        <dbReference type="SAM" id="Phobius"/>
    </source>
</evidence>
<sequence length="144" mass="15904">MVNPMNFIGPLAVFWFLIFWVVGGVLFSIIALFRSSKIKKTQFSCLFTLLCAGCAYGAAHTGMMMGAEEINVCLEKAVGWTESFSAIIACGVFAMMISGLAWFILLFVGGSLLLLLSRSKNQSWIDGKVEEDEMKDKTQKLIIE</sequence>
<comment type="caution">
    <text evidence="2">The sequence shown here is derived from an EMBL/GenBank/DDBJ whole genome shotgun (WGS) entry which is preliminary data.</text>
</comment>
<feature type="transmembrane region" description="Helical" evidence="1">
    <location>
        <begin position="45"/>
        <end position="66"/>
    </location>
</feature>
<keyword evidence="1" id="KW-1133">Transmembrane helix</keyword>
<organism evidence="2 3">
    <name type="scientific">Candidatus Uhrbacteria bacterium CG_4_9_14_0_2_um_filter_41_50</name>
    <dbReference type="NCBI Taxonomy" id="1975031"/>
    <lineage>
        <taxon>Bacteria</taxon>
        <taxon>Candidatus Uhriibacteriota</taxon>
    </lineage>
</organism>
<name>A0A2M8EPT1_9BACT</name>
<evidence type="ECO:0008006" key="4">
    <source>
        <dbReference type="Google" id="ProtNLM"/>
    </source>
</evidence>
<evidence type="ECO:0000313" key="2">
    <source>
        <dbReference type="EMBL" id="PJC24750.1"/>
    </source>
</evidence>
<feature type="transmembrane region" description="Helical" evidence="1">
    <location>
        <begin position="86"/>
        <end position="116"/>
    </location>
</feature>
<reference evidence="3" key="1">
    <citation type="submission" date="2017-09" db="EMBL/GenBank/DDBJ databases">
        <title>Depth-based differentiation of microbial function through sediment-hosted aquifers and enrichment of novel symbionts in the deep terrestrial subsurface.</title>
        <authorList>
            <person name="Probst A.J."/>
            <person name="Ladd B."/>
            <person name="Jarett J.K."/>
            <person name="Geller-Mcgrath D.E."/>
            <person name="Sieber C.M.K."/>
            <person name="Emerson J.B."/>
            <person name="Anantharaman K."/>
            <person name="Thomas B.C."/>
            <person name="Malmstrom R."/>
            <person name="Stieglmeier M."/>
            <person name="Klingl A."/>
            <person name="Woyke T."/>
            <person name="Ryan C.M."/>
            <person name="Banfield J.F."/>
        </authorList>
    </citation>
    <scope>NUCLEOTIDE SEQUENCE [LARGE SCALE GENOMIC DNA]</scope>
</reference>
<keyword evidence="1" id="KW-0812">Transmembrane</keyword>
<dbReference type="EMBL" id="PFSI01000019">
    <property type="protein sequence ID" value="PJC24750.1"/>
    <property type="molecule type" value="Genomic_DNA"/>
</dbReference>
<proteinExistence type="predicted"/>
<dbReference type="AlphaFoldDB" id="A0A2M8EPT1"/>
<dbReference type="Proteomes" id="UP000230251">
    <property type="component" value="Unassembled WGS sequence"/>
</dbReference>
<feature type="transmembrane region" description="Helical" evidence="1">
    <location>
        <begin position="12"/>
        <end position="33"/>
    </location>
</feature>
<accession>A0A2M8EPT1</accession>
<protein>
    <recommendedName>
        <fullName evidence="4">MotA/TolQ/ExbB proton channel domain-containing protein</fullName>
    </recommendedName>
</protein>
<keyword evidence="1" id="KW-0472">Membrane</keyword>
<gene>
    <name evidence="2" type="ORF">CO057_01085</name>
</gene>